<dbReference type="Proteomes" id="UP000278962">
    <property type="component" value="Unassembled WGS sequence"/>
</dbReference>
<dbReference type="PANTHER" id="PTHR30055">
    <property type="entry name" value="HTH-TYPE TRANSCRIPTIONAL REGULATOR RUTR"/>
    <property type="match status" value="1"/>
</dbReference>
<dbReference type="SUPFAM" id="SSF46689">
    <property type="entry name" value="Homeodomain-like"/>
    <property type="match status" value="1"/>
</dbReference>
<proteinExistence type="predicted"/>
<evidence type="ECO:0000256" key="3">
    <source>
        <dbReference type="ARBA" id="ARBA00023163"/>
    </source>
</evidence>
<feature type="domain" description="HTH tetR-type" evidence="5">
    <location>
        <begin position="14"/>
        <end position="73"/>
    </location>
</feature>
<sequence>MTQAAQRPLRADARRNRERVLEGAREVFAEHGRDAQMDDVAKRAGVGVGTVYRHFPTKEALVAALAVSLFEKVLQAGRDALEHEDPWEALTNALWTGGETLSSDRAFTEIVGQAEVPFSPELQTEMYEVYSTLLDRAKASGDLRPDIVMDDIPMFMCGIGMATVKPHCCPNAWRRHLTVLIDGLRADNASGPLPS</sequence>
<dbReference type="AlphaFoldDB" id="A0A660LBA0"/>
<dbReference type="InterPro" id="IPR050109">
    <property type="entry name" value="HTH-type_TetR-like_transc_reg"/>
</dbReference>
<evidence type="ECO:0000259" key="5">
    <source>
        <dbReference type="PROSITE" id="PS50977"/>
    </source>
</evidence>
<protein>
    <submittedName>
        <fullName evidence="6">TetR family transcriptional regulator</fullName>
    </submittedName>
</protein>
<dbReference type="InterPro" id="IPR049445">
    <property type="entry name" value="TetR_SbtR-like_C"/>
</dbReference>
<organism evidence="6 7">
    <name type="scientific">Solirubrobacter pauli</name>
    <dbReference type="NCBI Taxonomy" id="166793"/>
    <lineage>
        <taxon>Bacteria</taxon>
        <taxon>Bacillati</taxon>
        <taxon>Actinomycetota</taxon>
        <taxon>Thermoleophilia</taxon>
        <taxon>Solirubrobacterales</taxon>
        <taxon>Solirubrobacteraceae</taxon>
        <taxon>Solirubrobacter</taxon>
    </lineage>
</organism>
<dbReference type="GO" id="GO:0000976">
    <property type="term" value="F:transcription cis-regulatory region binding"/>
    <property type="evidence" value="ECO:0007669"/>
    <property type="project" value="TreeGrafter"/>
</dbReference>
<evidence type="ECO:0000313" key="6">
    <source>
        <dbReference type="EMBL" id="RKQ91190.1"/>
    </source>
</evidence>
<name>A0A660LBA0_9ACTN</name>
<keyword evidence="3" id="KW-0804">Transcription</keyword>
<keyword evidence="1" id="KW-0805">Transcription regulation</keyword>
<dbReference type="EMBL" id="RBIL01000001">
    <property type="protein sequence ID" value="RKQ91190.1"/>
    <property type="molecule type" value="Genomic_DNA"/>
</dbReference>
<dbReference type="InterPro" id="IPR001647">
    <property type="entry name" value="HTH_TetR"/>
</dbReference>
<evidence type="ECO:0000256" key="4">
    <source>
        <dbReference type="PROSITE-ProRule" id="PRU00335"/>
    </source>
</evidence>
<dbReference type="PROSITE" id="PS50977">
    <property type="entry name" value="HTH_TETR_2"/>
    <property type="match status" value="1"/>
</dbReference>
<dbReference type="RefSeq" id="WP_121248590.1">
    <property type="nucleotide sequence ID" value="NZ_RBIL01000001.1"/>
</dbReference>
<evidence type="ECO:0000256" key="2">
    <source>
        <dbReference type="ARBA" id="ARBA00023125"/>
    </source>
</evidence>
<dbReference type="InterPro" id="IPR036271">
    <property type="entry name" value="Tet_transcr_reg_TetR-rel_C_sf"/>
</dbReference>
<comment type="caution">
    <text evidence="6">The sequence shown here is derived from an EMBL/GenBank/DDBJ whole genome shotgun (WGS) entry which is preliminary data.</text>
</comment>
<accession>A0A660LBA0</accession>
<feature type="DNA-binding region" description="H-T-H motif" evidence="4">
    <location>
        <begin position="36"/>
        <end position="55"/>
    </location>
</feature>
<dbReference type="InterPro" id="IPR009057">
    <property type="entry name" value="Homeodomain-like_sf"/>
</dbReference>
<dbReference type="Gene3D" id="1.10.357.10">
    <property type="entry name" value="Tetracycline Repressor, domain 2"/>
    <property type="match status" value="1"/>
</dbReference>
<dbReference type="SUPFAM" id="SSF48498">
    <property type="entry name" value="Tetracyclin repressor-like, C-terminal domain"/>
    <property type="match status" value="1"/>
</dbReference>
<evidence type="ECO:0000313" key="7">
    <source>
        <dbReference type="Proteomes" id="UP000278962"/>
    </source>
</evidence>
<keyword evidence="7" id="KW-1185">Reference proteome</keyword>
<dbReference type="Pfam" id="PF00440">
    <property type="entry name" value="TetR_N"/>
    <property type="match status" value="1"/>
</dbReference>
<dbReference type="GO" id="GO:0003700">
    <property type="term" value="F:DNA-binding transcription factor activity"/>
    <property type="evidence" value="ECO:0007669"/>
    <property type="project" value="TreeGrafter"/>
</dbReference>
<reference evidence="6 7" key="1">
    <citation type="submission" date="2018-10" db="EMBL/GenBank/DDBJ databases">
        <title>Genomic Encyclopedia of Archaeal and Bacterial Type Strains, Phase II (KMG-II): from individual species to whole genera.</title>
        <authorList>
            <person name="Goeker M."/>
        </authorList>
    </citation>
    <scope>NUCLEOTIDE SEQUENCE [LARGE SCALE GENOMIC DNA]</scope>
    <source>
        <strain evidence="6 7">DSM 14954</strain>
    </source>
</reference>
<keyword evidence="2 4" id="KW-0238">DNA-binding</keyword>
<dbReference type="Pfam" id="PF21597">
    <property type="entry name" value="TetR_C_43"/>
    <property type="match status" value="1"/>
</dbReference>
<gene>
    <name evidence="6" type="ORF">C8N24_1010</name>
</gene>
<evidence type="ECO:0000256" key="1">
    <source>
        <dbReference type="ARBA" id="ARBA00023015"/>
    </source>
</evidence>
<dbReference type="PANTHER" id="PTHR30055:SF234">
    <property type="entry name" value="HTH-TYPE TRANSCRIPTIONAL REGULATOR BETI"/>
    <property type="match status" value="1"/>
</dbReference>
<dbReference type="PRINTS" id="PR00455">
    <property type="entry name" value="HTHTETR"/>
</dbReference>
<dbReference type="OrthoDB" id="3382616at2"/>